<sequence length="200" mass="22960">MIIVAEGPTAVGKSHYVGNLPSSQLVGETPGHVRPHDAADSDEASRFWVRCNEERWAEALGREGDQGRAVCDTDPLKLHFAWTLARASLYPTADEFVRQLRTTRSAIGRKTLGIADLVACVILPEAVLRQQRMRDFSRRRRNFEVHVLLAEPLREWYAALDSVDPGRVVWQWPDDSFRDDRRERYDLDLFDTWMSRLPSL</sequence>
<evidence type="ECO:0000313" key="2">
    <source>
        <dbReference type="Proteomes" id="UP000509345"/>
    </source>
</evidence>
<dbReference type="RefSeq" id="WP_176145779.1">
    <property type="nucleotide sequence ID" value="NZ_CP054927.1"/>
</dbReference>
<geneLocation type="plasmid" evidence="1 2">
    <name>unnamed1</name>
</geneLocation>
<dbReference type="Proteomes" id="UP000509345">
    <property type="component" value="Plasmid unnamed1"/>
</dbReference>
<reference evidence="1 2" key="1">
    <citation type="submission" date="2020-06" db="EMBL/GenBank/DDBJ databases">
        <title>Genome mining for natural products.</title>
        <authorList>
            <person name="Zhang B."/>
            <person name="Shi J."/>
            <person name="Ge H."/>
        </authorList>
    </citation>
    <scope>NUCLEOTIDE SEQUENCE [LARGE SCALE GENOMIC DNA]</scope>
    <source>
        <strain evidence="1 2">NA06532</strain>
        <plasmid evidence="1 2">unnamed1</plasmid>
    </source>
</reference>
<keyword evidence="1" id="KW-0614">Plasmid</keyword>
<dbReference type="EMBL" id="CP054927">
    <property type="protein sequence ID" value="QKW47907.1"/>
    <property type="molecule type" value="Genomic_DNA"/>
</dbReference>
<name>A0A7H8N096_STRMI</name>
<organism evidence="1 2">
    <name type="scientific">Streptomyces microflavus</name>
    <name type="common">Streptomyces lipmanii</name>
    <dbReference type="NCBI Taxonomy" id="1919"/>
    <lineage>
        <taxon>Bacteria</taxon>
        <taxon>Bacillati</taxon>
        <taxon>Actinomycetota</taxon>
        <taxon>Actinomycetes</taxon>
        <taxon>Kitasatosporales</taxon>
        <taxon>Streptomycetaceae</taxon>
        <taxon>Streptomyces</taxon>
    </lineage>
</organism>
<dbReference type="GeneID" id="87636656"/>
<accession>A0A7H8N096</accession>
<gene>
    <name evidence="1" type="ORF">HUT09_35925</name>
</gene>
<evidence type="ECO:0000313" key="1">
    <source>
        <dbReference type="EMBL" id="QKW47907.1"/>
    </source>
</evidence>
<dbReference type="AlphaFoldDB" id="A0A7H8N096"/>
<protein>
    <submittedName>
        <fullName evidence="1">Uncharacterized protein</fullName>
    </submittedName>
</protein>
<proteinExistence type="predicted"/>